<dbReference type="PANTHER" id="PTHR33620:SF1">
    <property type="entry name" value="UREASE ACCESSORY PROTEIN F"/>
    <property type="match status" value="1"/>
</dbReference>
<dbReference type="InterPro" id="IPR038277">
    <property type="entry name" value="UreF_sf"/>
</dbReference>
<dbReference type="Proteomes" id="UP000295674">
    <property type="component" value="Unassembled WGS sequence"/>
</dbReference>
<dbReference type="AlphaFoldDB" id="A0A4R4VRD0"/>
<gene>
    <name evidence="3" type="primary">ureF</name>
    <name evidence="4" type="ORF">E1181_15725</name>
</gene>
<dbReference type="PANTHER" id="PTHR33620">
    <property type="entry name" value="UREASE ACCESSORY PROTEIN F"/>
    <property type="match status" value="1"/>
</dbReference>
<proteinExistence type="inferred from homology"/>
<protein>
    <recommendedName>
        <fullName evidence="3">Urease accessory protein UreF</fullName>
    </recommendedName>
</protein>
<name>A0A4R4VRD0_9PSEU</name>
<accession>A0A4R4VRD0</accession>
<comment type="caution">
    <text evidence="4">The sequence shown here is derived from an EMBL/GenBank/DDBJ whole genome shotgun (WGS) entry which is preliminary data.</text>
</comment>
<comment type="subcellular location">
    <subcellularLocation>
        <location evidence="3">Cytoplasm</location>
    </subcellularLocation>
</comment>
<dbReference type="PIRSF" id="PIRSF009467">
    <property type="entry name" value="Ureas_acces_UreF"/>
    <property type="match status" value="1"/>
</dbReference>
<comment type="function">
    <text evidence="3">Required for maturation of urease via the functional incorporation of the urease nickel metallocenter.</text>
</comment>
<evidence type="ECO:0000313" key="4">
    <source>
        <dbReference type="EMBL" id="TDD05154.1"/>
    </source>
</evidence>
<reference evidence="4 5" key="1">
    <citation type="submission" date="2019-03" db="EMBL/GenBank/DDBJ databases">
        <title>Draft genome sequences of novel Actinobacteria.</title>
        <authorList>
            <person name="Sahin N."/>
            <person name="Ay H."/>
            <person name="Saygin H."/>
        </authorList>
    </citation>
    <scope>NUCLEOTIDE SEQUENCE [LARGE SCALE GENOMIC DNA]</scope>
    <source>
        <strain evidence="4 5">16K309</strain>
    </source>
</reference>
<evidence type="ECO:0000256" key="3">
    <source>
        <dbReference type="HAMAP-Rule" id="MF_01385"/>
    </source>
</evidence>
<keyword evidence="5" id="KW-1185">Reference proteome</keyword>
<sequence>MDPDLGAMLLADARLPTGGHAHSAGLEPALAAGLDRAEVAEYLRARLRSVALVDASAAVLTLRAAGEQHVRLDEIHDALLARTPTEPVRAASALLGRGLVRLAERLWPYHPAVAALDALGPGPQRPVALGVVAAVMGLDESRVARACLYEDAQTVAAAALKLLPVDPVDTARWIWESAEVVRESAEIAVAVTCPAEMPAVTAPLAEHWALQHENSTRRIFVA</sequence>
<evidence type="ECO:0000256" key="2">
    <source>
        <dbReference type="ARBA" id="ARBA00023186"/>
    </source>
</evidence>
<dbReference type="Gene3D" id="1.10.4190.10">
    <property type="entry name" value="Urease accessory protein UreF"/>
    <property type="match status" value="1"/>
</dbReference>
<organism evidence="4 5">
    <name type="scientific">Saccharopolyspora terrae</name>
    <dbReference type="NCBI Taxonomy" id="2530384"/>
    <lineage>
        <taxon>Bacteria</taxon>
        <taxon>Bacillati</taxon>
        <taxon>Actinomycetota</taxon>
        <taxon>Actinomycetes</taxon>
        <taxon>Pseudonocardiales</taxon>
        <taxon>Pseudonocardiaceae</taxon>
        <taxon>Saccharopolyspora</taxon>
    </lineage>
</organism>
<dbReference type="RefSeq" id="WP_132675484.1">
    <property type="nucleotide sequence ID" value="NZ_SMKS01000025.1"/>
</dbReference>
<dbReference type="GO" id="GO:0016151">
    <property type="term" value="F:nickel cation binding"/>
    <property type="evidence" value="ECO:0007669"/>
    <property type="project" value="UniProtKB-UniRule"/>
</dbReference>
<comment type="similarity">
    <text evidence="3">Belongs to the UreF family.</text>
</comment>
<dbReference type="OrthoDB" id="3382047at2"/>
<evidence type="ECO:0000256" key="1">
    <source>
        <dbReference type="ARBA" id="ARBA00022988"/>
    </source>
</evidence>
<keyword evidence="1 3" id="KW-0996">Nickel insertion</keyword>
<dbReference type="InterPro" id="IPR002639">
    <property type="entry name" value="UreF"/>
</dbReference>
<dbReference type="Pfam" id="PF01730">
    <property type="entry name" value="UreF"/>
    <property type="match status" value="1"/>
</dbReference>
<dbReference type="GO" id="GO:0005737">
    <property type="term" value="C:cytoplasm"/>
    <property type="evidence" value="ECO:0007669"/>
    <property type="project" value="UniProtKB-SubCell"/>
</dbReference>
<dbReference type="EMBL" id="SMKS01000025">
    <property type="protein sequence ID" value="TDD05154.1"/>
    <property type="molecule type" value="Genomic_DNA"/>
</dbReference>
<comment type="subunit">
    <text evidence="3">UreD, UreF and UreG form a complex that acts as a GTP-hydrolysis-dependent molecular chaperone, activating the urease apoprotein by helping to assemble the nickel containing metallocenter of UreC. The UreE protein probably delivers the nickel.</text>
</comment>
<keyword evidence="2 3" id="KW-0143">Chaperone</keyword>
<keyword evidence="3" id="KW-0963">Cytoplasm</keyword>
<evidence type="ECO:0000313" key="5">
    <source>
        <dbReference type="Proteomes" id="UP000295674"/>
    </source>
</evidence>
<dbReference type="HAMAP" id="MF_01385">
    <property type="entry name" value="UreF"/>
    <property type="match status" value="1"/>
</dbReference>